<gene>
    <name evidence="1" type="ORF">SC09_Contig19orf00934</name>
</gene>
<sequence length="68" mass="7421">MIERLPFDIGDTYAFGDGLNDLQMIEYVGTVVAMGNAVPELKEIADFVTKPVDEDGIAYAVKELGLLK</sequence>
<dbReference type="GO" id="GO:0000287">
    <property type="term" value="F:magnesium ion binding"/>
    <property type="evidence" value="ECO:0007669"/>
    <property type="project" value="TreeGrafter"/>
</dbReference>
<dbReference type="Pfam" id="PF08282">
    <property type="entry name" value="Hydrolase_3"/>
    <property type="match status" value="1"/>
</dbReference>
<protein>
    <submittedName>
        <fullName evidence="1">Hydrolase</fullName>
    </submittedName>
</protein>
<dbReference type="Proteomes" id="UP000032247">
    <property type="component" value="Unassembled WGS sequence"/>
</dbReference>
<dbReference type="Gene3D" id="3.40.50.1000">
    <property type="entry name" value="HAD superfamily/HAD-like"/>
    <property type="match status" value="1"/>
</dbReference>
<dbReference type="GO" id="GO:0016791">
    <property type="term" value="F:phosphatase activity"/>
    <property type="evidence" value="ECO:0007669"/>
    <property type="project" value="TreeGrafter"/>
</dbReference>
<organism evidence="1 2">
    <name type="scientific">Bacillus subtilis</name>
    <dbReference type="NCBI Taxonomy" id="1423"/>
    <lineage>
        <taxon>Bacteria</taxon>
        <taxon>Bacillati</taxon>
        <taxon>Bacillota</taxon>
        <taxon>Bacilli</taxon>
        <taxon>Bacillales</taxon>
        <taxon>Bacillaceae</taxon>
        <taxon>Bacillus</taxon>
    </lineage>
</organism>
<name>A0A0D1L9D9_BACIU</name>
<dbReference type="PANTHER" id="PTHR10000">
    <property type="entry name" value="PHOSPHOSERINE PHOSPHATASE"/>
    <property type="match status" value="1"/>
</dbReference>
<dbReference type="EMBL" id="JXBC01000002">
    <property type="protein sequence ID" value="KIU12451.1"/>
    <property type="molecule type" value="Genomic_DNA"/>
</dbReference>
<comment type="caution">
    <text evidence="1">The sequence shown here is derived from an EMBL/GenBank/DDBJ whole genome shotgun (WGS) entry which is preliminary data.</text>
</comment>
<dbReference type="InterPro" id="IPR036412">
    <property type="entry name" value="HAD-like_sf"/>
</dbReference>
<dbReference type="AlphaFoldDB" id="A0A0D1L9D9"/>
<dbReference type="GO" id="GO:0005829">
    <property type="term" value="C:cytosol"/>
    <property type="evidence" value="ECO:0007669"/>
    <property type="project" value="TreeGrafter"/>
</dbReference>
<evidence type="ECO:0000313" key="2">
    <source>
        <dbReference type="Proteomes" id="UP000032247"/>
    </source>
</evidence>
<dbReference type="PATRIC" id="fig|1423.173.peg.1334"/>
<reference evidence="1 2" key="1">
    <citation type="submission" date="2014-12" db="EMBL/GenBank/DDBJ databases">
        <title>Comparative genome analysis of Bacillus coagulans HM-08, Clostridium butyricum HM-68, Bacillus subtilis HM-66 and Bacillus licheniformis BL-09.</title>
        <authorList>
            <person name="Zhang H."/>
        </authorList>
    </citation>
    <scope>NUCLEOTIDE SEQUENCE [LARGE SCALE GENOMIC DNA]</scope>
    <source>
        <strain evidence="1 2">HM-66</strain>
    </source>
</reference>
<evidence type="ECO:0000313" key="1">
    <source>
        <dbReference type="EMBL" id="KIU12451.1"/>
    </source>
</evidence>
<keyword evidence="1" id="KW-0378">Hydrolase</keyword>
<dbReference type="InterPro" id="IPR023214">
    <property type="entry name" value="HAD_sf"/>
</dbReference>
<dbReference type="PANTHER" id="PTHR10000:SF25">
    <property type="entry name" value="PHOSPHATASE YKRA-RELATED"/>
    <property type="match status" value="1"/>
</dbReference>
<accession>A0A0D1L9D9</accession>
<dbReference type="SUPFAM" id="SSF56784">
    <property type="entry name" value="HAD-like"/>
    <property type="match status" value="1"/>
</dbReference>
<proteinExistence type="predicted"/>